<organism evidence="2 3">
    <name type="scientific">Digitaria exilis</name>
    <dbReference type="NCBI Taxonomy" id="1010633"/>
    <lineage>
        <taxon>Eukaryota</taxon>
        <taxon>Viridiplantae</taxon>
        <taxon>Streptophyta</taxon>
        <taxon>Embryophyta</taxon>
        <taxon>Tracheophyta</taxon>
        <taxon>Spermatophyta</taxon>
        <taxon>Magnoliopsida</taxon>
        <taxon>Liliopsida</taxon>
        <taxon>Poales</taxon>
        <taxon>Poaceae</taxon>
        <taxon>PACMAD clade</taxon>
        <taxon>Panicoideae</taxon>
        <taxon>Panicodae</taxon>
        <taxon>Paniceae</taxon>
        <taxon>Anthephorinae</taxon>
        <taxon>Digitaria</taxon>
    </lineage>
</organism>
<evidence type="ECO:0000256" key="1">
    <source>
        <dbReference type="SAM" id="MobiDB-lite"/>
    </source>
</evidence>
<sequence>MGPQARQLHPRPSARRRRASPRREWRIS</sequence>
<keyword evidence="3" id="KW-1185">Reference proteome</keyword>
<gene>
    <name evidence="2" type="ORF">HU200_052615</name>
</gene>
<dbReference type="AlphaFoldDB" id="A0A835AIU0"/>
<feature type="region of interest" description="Disordered" evidence="1">
    <location>
        <begin position="1"/>
        <end position="28"/>
    </location>
</feature>
<evidence type="ECO:0000313" key="3">
    <source>
        <dbReference type="Proteomes" id="UP000636709"/>
    </source>
</evidence>
<name>A0A835AIU0_9POAL</name>
<comment type="caution">
    <text evidence="2">The sequence shown here is derived from an EMBL/GenBank/DDBJ whole genome shotgun (WGS) entry which is preliminary data.</text>
</comment>
<proteinExistence type="predicted"/>
<evidence type="ECO:0000313" key="2">
    <source>
        <dbReference type="EMBL" id="KAF8667804.1"/>
    </source>
</evidence>
<dbReference type="Proteomes" id="UP000636709">
    <property type="component" value="Unassembled WGS sequence"/>
</dbReference>
<feature type="compositionally biased region" description="Basic residues" evidence="1">
    <location>
        <begin position="8"/>
        <end position="20"/>
    </location>
</feature>
<reference evidence="2" key="1">
    <citation type="submission" date="2020-07" db="EMBL/GenBank/DDBJ databases">
        <title>Genome sequence and genetic diversity analysis of an under-domesticated orphan crop, white fonio (Digitaria exilis).</title>
        <authorList>
            <person name="Bennetzen J.L."/>
            <person name="Chen S."/>
            <person name="Ma X."/>
            <person name="Wang X."/>
            <person name="Yssel A.E.J."/>
            <person name="Chaluvadi S.R."/>
            <person name="Johnson M."/>
            <person name="Gangashetty P."/>
            <person name="Hamidou F."/>
            <person name="Sanogo M.D."/>
            <person name="Zwaenepoel A."/>
            <person name="Wallace J."/>
            <person name="Van De Peer Y."/>
            <person name="Van Deynze A."/>
        </authorList>
    </citation>
    <scope>NUCLEOTIDE SEQUENCE</scope>
    <source>
        <tissue evidence="2">Leaves</tissue>
    </source>
</reference>
<dbReference type="EMBL" id="JACEFO010002295">
    <property type="protein sequence ID" value="KAF8667804.1"/>
    <property type="molecule type" value="Genomic_DNA"/>
</dbReference>
<accession>A0A835AIU0</accession>
<protein>
    <submittedName>
        <fullName evidence="2">Uncharacterized protein</fullName>
    </submittedName>
</protein>